<dbReference type="RefSeq" id="WP_059717104.1">
    <property type="nucleotide sequence ID" value="NZ_LPAG01000028.1"/>
</dbReference>
<reference evidence="1 2" key="1">
    <citation type="submission" date="2015-11" db="EMBL/GenBank/DDBJ databases">
        <title>Expanding the genomic diversity of Burkholderia species for the development of highly accurate diagnostics.</title>
        <authorList>
            <person name="Sahl J."/>
            <person name="Keim P."/>
            <person name="Wagner D."/>
        </authorList>
    </citation>
    <scope>NUCLEOTIDE SEQUENCE [LARGE SCALE GENOMIC DNA]</scope>
    <source>
        <strain evidence="1 2">MSMB1585WGS</strain>
    </source>
</reference>
<sequence>MNDVKHSNVISTMTDKHKEKGVPCRLEVHAARWHVFHLQSLYLRSARDALRTLAGFARENLAAWPRCPFGQ</sequence>
<dbReference type="Proteomes" id="UP000057910">
    <property type="component" value="Unassembled WGS sequence"/>
</dbReference>
<dbReference type="AlphaFoldDB" id="A0ABD4DXN1"/>
<comment type="caution">
    <text evidence="1">The sequence shown here is derived from an EMBL/GenBank/DDBJ whole genome shotgun (WGS) entry which is preliminary data.</text>
</comment>
<gene>
    <name evidence="1" type="ORF">WJ68_20315</name>
</gene>
<protein>
    <recommendedName>
        <fullName evidence="3">Integrase</fullName>
    </recommendedName>
</protein>
<evidence type="ECO:0000313" key="2">
    <source>
        <dbReference type="Proteomes" id="UP000057910"/>
    </source>
</evidence>
<accession>A0ABD4DXN1</accession>
<evidence type="ECO:0008006" key="3">
    <source>
        <dbReference type="Google" id="ProtNLM"/>
    </source>
</evidence>
<dbReference type="EMBL" id="LPAD01000081">
    <property type="protein sequence ID" value="KVN81611.1"/>
    <property type="molecule type" value="Genomic_DNA"/>
</dbReference>
<name>A0ABD4DXN1_9BURK</name>
<evidence type="ECO:0000313" key="1">
    <source>
        <dbReference type="EMBL" id="KVN81611.1"/>
    </source>
</evidence>
<proteinExistence type="predicted"/>
<organism evidence="1 2">
    <name type="scientific">Burkholderia ubonensis</name>
    <dbReference type="NCBI Taxonomy" id="101571"/>
    <lineage>
        <taxon>Bacteria</taxon>
        <taxon>Pseudomonadati</taxon>
        <taxon>Pseudomonadota</taxon>
        <taxon>Betaproteobacteria</taxon>
        <taxon>Burkholderiales</taxon>
        <taxon>Burkholderiaceae</taxon>
        <taxon>Burkholderia</taxon>
        <taxon>Burkholderia cepacia complex</taxon>
    </lineage>
</organism>